<evidence type="ECO:0000313" key="2">
    <source>
        <dbReference type="Proteomes" id="UP000320722"/>
    </source>
</evidence>
<evidence type="ECO:0000313" key="1">
    <source>
        <dbReference type="EMBL" id="QDU06515.1"/>
    </source>
</evidence>
<dbReference type="Proteomes" id="UP000320722">
    <property type="component" value="Chromosome"/>
</dbReference>
<dbReference type="RefSeq" id="WP_145045652.1">
    <property type="nucleotide sequence ID" value="NZ_CP036347.1"/>
</dbReference>
<protein>
    <submittedName>
        <fullName evidence="1">Uncharacterized protein</fullName>
    </submittedName>
</protein>
<dbReference type="EMBL" id="CP036347">
    <property type="protein sequence ID" value="QDU06515.1"/>
    <property type="molecule type" value="Genomic_DNA"/>
</dbReference>
<gene>
    <name evidence="1" type="ORF">V6x_62690</name>
</gene>
<name>A0A517WMN7_9PLAN</name>
<sequence>MQQLRLILFLVVSQLLWLPMVMAETDTASAPLTAKKPQHAEFEHWRSTLKAWRARRDELRTARVKVRGEEQWCYTEQLAAGETEIRTLRKVFKLEGRLDLKPGTRGWITADFESRYELHVRLTAQERIRLWLINGVPSTVSRPLRVWNPHTEVPRSLLLWNPLYAGFNQSSLIGKGPDSIKRVGFWYQLSMARGLMSSDDTIRLSKDKAAGLLHVRLKGHIHADGRPSIIINEFCFNERQGLTLLSHRIWI</sequence>
<organism evidence="1 2">
    <name type="scientific">Gimesia chilikensis</name>
    <dbReference type="NCBI Taxonomy" id="2605989"/>
    <lineage>
        <taxon>Bacteria</taxon>
        <taxon>Pseudomonadati</taxon>
        <taxon>Planctomycetota</taxon>
        <taxon>Planctomycetia</taxon>
        <taxon>Planctomycetales</taxon>
        <taxon>Planctomycetaceae</taxon>
        <taxon>Gimesia</taxon>
    </lineage>
</organism>
<dbReference type="AlphaFoldDB" id="A0A517WMN7"/>
<accession>A0A517WMN7</accession>
<reference evidence="1 2" key="1">
    <citation type="submission" date="2019-02" db="EMBL/GenBank/DDBJ databases">
        <title>Deep-cultivation of Planctomycetes and their phenomic and genomic characterization uncovers novel biology.</title>
        <authorList>
            <person name="Wiegand S."/>
            <person name="Jogler M."/>
            <person name="Boedeker C."/>
            <person name="Pinto D."/>
            <person name="Vollmers J."/>
            <person name="Rivas-Marin E."/>
            <person name="Kohn T."/>
            <person name="Peeters S.H."/>
            <person name="Heuer A."/>
            <person name="Rast P."/>
            <person name="Oberbeckmann S."/>
            <person name="Bunk B."/>
            <person name="Jeske O."/>
            <person name="Meyerdierks A."/>
            <person name="Storesund J.E."/>
            <person name="Kallscheuer N."/>
            <person name="Luecker S."/>
            <person name="Lage O.M."/>
            <person name="Pohl T."/>
            <person name="Merkel B.J."/>
            <person name="Hornburger P."/>
            <person name="Mueller R.-W."/>
            <person name="Bruemmer F."/>
            <person name="Labrenz M."/>
            <person name="Spormann A.M."/>
            <person name="Op den Camp H."/>
            <person name="Overmann J."/>
            <person name="Amann R."/>
            <person name="Jetten M.S.M."/>
            <person name="Mascher T."/>
            <person name="Medema M.H."/>
            <person name="Devos D.P."/>
            <person name="Kaster A.-K."/>
            <person name="Ovreas L."/>
            <person name="Rohde M."/>
            <person name="Galperin M.Y."/>
            <person name="Jogler C."/>
        </authorList>
    </citation>
    <scope>NUCLEOTIDE SEQUENCE [LARGE SCALE GENOMIC DNA]</scope>
    <source>
        <strain evidence="1 2">V6</strain>
    </source>
</reference>
<proteinExistence type="predicted"/>